<keyword evidence="5" id="KW-1185">Reference proteome</keyword>
<dbReference type="PROSITE" id="PS51257">
    <property type="entry name" value="PROKAR_LIPOPROTEIN"/>
    <property type="match status" value="1"/>
</dbReference>
<evidence type="ECO:0000313" key="4">
    <source>
        <dbReference type="EMBL" id="GAA2342789.1"/>
    </source>
</evidence>
<proteinExistence type="inferred from homology"/>
<feature type="signal peptide" evidence="3">
    <location>
        <begin position="1"/>
        <end position="22"/>
    </location>
</feature>
<comment type="caution">
    <text evidence="4">The sequence shown here is derived from an EMBL/GenBank/DDBJ whole genome shotgun (WGS) entry which is preliminary data.</text>
</comment>
<comment type="similarity">
    <text evidence="1">Belongs to the phosphate/phosphite/phosphonate binding protein family.</text>
</comment>
<dbReference type="Pfam" id="PF12974">
    <property type="entry name" value="Phosphonate-bd"/>
    <property type="match status" value="1"/>
</dbReference>
<feature type="chain" id="PRO_5046768289" evidence="3">
    <location>
        <begin position="23"/>
        <end position="319"/>
    </location>
</feature>
<evidence type="ECO:0000256" key="3">
    <source>
        <dbReference type="SAM" id="SignalP"/>
    </source>
</evidence>
<dbReference type="Gene3D" id="3.40.190.10">
    <property type="entry name" value="Periplasmic binding protein-like II"/>
    <property type="match status" value="2"/>
</dbReference>
<dbReference type="PANTHER" id="PTHR35841">
    <property type="entry name" value="PHOSPHONATES-BINDING PERIPLASMIC PROTEIN"/>
    <property type="match status" value="1"/>
</dbReference>
<name>A0ABP5T0M4_9ACTN</name>
<organism evidence="4 5">
    <name type="scientific">Dactylosporangium salmoneum</name>
    <dbReference type="NCBI Taxonomy" id="53361"/>
    <lineage>
        <taxon>Bacteria</taxon>
        <taxon>Bacillati</taxon>
        <taxon>Actinomycetota</taxon>
        <taxon>Actinomycetes</taxon>
        <taxon>Micromonosporales</taxon>
        <taxon>Micromonosporaceae</taxon>
        <taxon>Dactylosporangium</taxon>
    </lineage>
</organism>
<protein>
    <submittedName>
        <fullName evidence="4">Phosphate/phosphite/phosphonate ABC transporter substrate-binding protein</fullName>
    </submittedName>
</protein>
<dbReference type="NCBIfam" id="TIGR01098">
    <property type="entry name" value="3A0109s03R"/>
    <property type="match status" value="1"/>
</dbReference>
<gene>
    <name evidence="4" type="ORF">GCM10010170_027150</name>
</gene>
<dbReference type="SUPFAM" id="SSF53850">
    <property type="entry name" value="Periplasmic binding protein-like II"/>
    <property type="match status" value="1"/>
</dbReference>
<evidence type="ECO:0000256" key="1">
    <source>
        <dbReference type="ARBA" id="ARBA00007162"/>
    </source>
</evidence>
<sequence length="319" mass="33134">MHAKKGLPMKISVRIALGVATAAVLLAGATACSSDSDSSTSSGASGAASTGKFAKDSGTLVFGVVPDTASTQQNYQPLQDYIAKITGLKVEYRESSDYAALIEASVSGKVDIASFSGFTYVTAKNNGAKITPFASIITKQGQEPGYYSEAIAPANSSISKIEDFKGKKVCFVSQTSTSGYLYPSYNLLKAGIDPTKDVTPVFAGKHDASALKVSQGSECEAGFAEDVAVEAQPGLKVISKTFVIGAPMTVSDGLPADLKQKIVSGLQNVTIDQIKAAGVANADSDNFKKTFYALAPVDDSKFDVIRDLCKQTKAAACNG</sequence>
<evidence type="ECO:0000256" key="2">
    <source>
        <dbReference type="ARBA" id="ARBA00022729"/>
    </source>
</evidence>
<dbReference type="CDD" id="cd01071">
    <property type="entry name" value="PBP2_PhnD_like"/>
    <property type="match status" value="1"/>
</dbReference>
<dbReference type="PANTHER" id="PTHR35841:SF1">
    <property type="entry name" value="PHOSPHONATES-BINDING PERIPLASMIC PROTEIN"/>
    <property type="match status" value="1"/>
</dbReference>
<keyword evidence="2 3" id="KW-0732">Signal</keyword>
<reference evidence="5" key="1">
    <citation type="journal article" date="2019" name="Int. J. Syst. Evol. Microbiol.">
        <title>The Global Catalogue of Microorganisms (GCM) 10K type strain sequencing project: providing services to taxonomists for standard genome sequencing and annotation.</title>
        <authorList>
            <consortium name="The Broad Institute Genomics Platform"/>
            <consortium name="The Broad Institute Genome Sequencing Center for Infectious Disease"/>
            <person name="Wu L."/>
            <person name="Ma J."/>
        </authorList>
    </citation>
    <scope>NUCLEOTIDE SEQUENCE [LARGE SCALE GENOMIC DNA]</scope>
    <source>
        <strain evidence="5">JCM 3272</strain>
    </source>
</reference>
<dbReference type="InterPro" id="IPR005770">
    <property type="entry name" value="PhnD"/>
</dbReference>
<dbReference type="EMBL" id="BAAARV010000022">
    <property type="protein sequence ID" value="GAA2342789.1"/>
    <property type="molecule type" value="Genomic_DNA"/>
</dbReference>
<accession>A0ABP5T0M4</accession>
<evidence type="ECO:0000313" key="5">
    <source>
        <dbReference type="Proteomes" id="UP001501444"/>
    </source>
</evidence>
<dbReference type="Proteomes" id="UP001501444">
    <property type="component" value="Unassembled WGS sequence"/>
</dbReference>